<evidence type="ECO:0000313" key="2">
    <source>
        <dbReference type="Proteomes" id="UP000283530"/>
    </source>
</evidence>
<dbReference type="GO" id="GO:0019888">
    <property type="term" value="F:protein phosphatase regulator activity"/>
    <property type="evidence" value="ECO:0007669"/>
    <property type="project" value="InterPro"/>
</dbReference>
<dbReference type="GO" id="GO:0007165">
    <property type="term" value="P:signal transduction"/>
    <property type="evidence" value="ECO:0007669"/>
    <property type="project" value="InterPro"/>
</dbReference>
<dbReference type="GO" id="GO:0000159">
    <property type="term" value="C:protein phosphatase type 2A complex"/>
    <property type="evidence" value="ECO:0007669"/>
    <property type="project" value="InterPro"/>
</dbReference>
<dbReference type="Pfam" id="PF01603">
    <property type="entry name" value="B56"/>
    <property type="match status" value="1"/>
</dbReference>
<dbReference type="InterPro" id="IPR002554">
    <property type="entry name" value="PP2A_B56"/>
</dbReference>
<dbReference type="OrthoDB" id="10264446at2759"/>
<name>A0A443Q1L6_9MAGN</name>
<keyword evidence="2" id="KW-1185">Reference proteome</keyword>
<dbReference type="PANTHER" id="PTHR10257:SF60">
    <property type="entry name" value="SERINE_THREONINE PROTEIN PHOSPHATASE 2A 55 KDA REGULATORY SUBUNIT B' DELTA ISOFORM"/>
    <property type="match status" value="1"/>
</dbReference>
<dbReference type="Gene3D" id="1.25.10.10">
    <property type="entry name" value="Leucine-rich Repeat Variant"/>
    <property type="match status" value="1"/>
</dbReference>
<dbReference type="InterPro" id="IPR011989">
    <property type="entry name" value="ARM-like"/>
</dbReference>
<dbReference type="InterPro" id="IPR016024">
    <property type="entry name" value="ARM-type_fold"/>
</dbReference>
<dbReference type="PANTHER" id="PTHR10257">
    <property type="entry name" value="SERINE/THREONINE PROTEIN PHOSPHATASE 2A PP2A REGULATORY SUBUNIT B"/>
    <property type="match status" value="1"/>
</dbReference>
<protein>
    <submittedName>
        <fullName evidence="1">Serine/threonine protein phosphatase 2A regulatory subunit B' theta isoform</fullName>
    </submittedName>
</protein>
<dbReference type="Proteomes" id="UP000283530">
    <property type="component" value="Unassembled WGS sequence"/>
</dbReference>
<dbReference type="AlphaFoldDB" id="A0A443Q1L6"/>
<gene>
    <name evidence="1" type="ORF">CKAN_02633100</name>
</gene>
<dbReference type="SUPFAM" id="SSF48371">
    <property type="entry name" value="ARM repeat"/>
    <property type="match status" value="1"/>
</dbReference>
<sequence length="96" mass="11452">MLHRHSSEMLLNIIFYQFNYKMEKHKGIAALFLVGNLYPHGMRVAERTLFLWNNDHIKNLIKQKQKVIYPNIFPALLRNTRNQWNQAVQSLTLNIC</sequence>
<proteinExistence type="predicted"/>
<organism evidence="1 2">
    <name type="scientific">Cinnamomum micranthum f. kanehirae</name>
    <dbReference type="NCBI Taxonomy" id="337451"/>
    <lineage>
        <taxon>Eukaryota</taxon>
        <taxon>Viridiplantae</taxon>
        <taxon>Streptophyta</taxon>
        <taxon>Embryophyta</taxon>
        <taxon>Tracheophyta</taxon>
        <taxon>Spermatophyta</taxon>
        <taxon>Magnoliopsida</taxon>
        <taxon>Magnoliidae</taxon>
        <taxon>Laurales</taxon>
        <taxon>Lauraceae</taxon>
        <taxon>Cinnamomum</taxon>
    </lineage>
</organism>
<accession>A0A443Q1L6</accession>
<reference evidence="1 2" key="1">
    <citation type="journal article" date="2019" name="Nat. Plants">
        <title>Stout camphor tree genome fills gaps in understanding of flowering plant genome evolution.</title>
        <authorList>
            <person name="Chaw S.M."/>
            <person name="Liu Y.C."/>
            <person name="Wu Y.W."/>
            <person name="Wang H.Y."/>
            <person name="Lin C.I."/>
            <person name="Wu C.S."/>
            <person name="Ke H.M."/>
            <person name="Chang L.Y."/>
            <person name="Hsu C.Y."/>
            <person name="Yang H.T."/>
            <person name="Sudianto E."/>
            <person name="Hsu M.H."/>
            <person name="Wu K.P."/>
            <person name="Wang L.N."/>
            <person name="Leebens-Mack J.H."/>
            <person name="Tsai I.J."/>
        </authorList>
    </citation>
    <scope>NUCLEOTIDE SEQUENCE [LARGE SCALE GENOMIC DNA]</scope>
    <source>
        <strain evidence="2">cv. Chaw 1501</strain>
        <tissue evidence="1">Young leaves</tissue>
    </source>
</reference>
<evidence type="ECO:0000313" key="1">
    <source>
        <dbReference type="EMBL" id="RWR96926.1"/>
    </source>
</evidence>
<dbReference type="STRING" id="337451.A0A443Q1L6"/>
<comment type="caution">
    <text evidence="1">The sequence shown here is derived from an EMBL/GenBank/DDBJ whole genome shotgun (WGS) entry which is preliminary data.</text>
</comment>
<dbReference type="EMBL" id="QPKB01000012">
    <property type="protein sequence ID" value="RWR96926.1"/>
    <property type="molecule type" value="Genomic_DNA"/>
</dbReference>